<evidence type="ECO:0000313" key="1">
    <source>
        <dbReference type="EMBL" id="KAK8194134.1"/>
    </source>
</evidence>
<dbReference type="EMBL" id="JAMKPW020000043">
    <property type="protein sequence ID" value="KAK8194134.1"/>
    <property type="molecule type" value="Genomic_DNA"/>
</dbReference>
<proteinExistence type="predicted"/>
<accession>A0ACC3S312</accession>
<comment type="caution">
    <text evidence="1">The sequence shown here is derived from an EMBL/GenBank/DDBJ whole genome shotgun (WGS) entry which is preliminary data.</text>
</comment>
<dbReference type="Proteomes" id="UP001320706">
    <property type="component" value="Unassembled WGS sequence"/>
</dbReference>
<reference evidence="1" key="1">
    <citation type="submission" date="2024-02" db="EMBL/GenBank/DDBJ databases">
        <title>Metagenome Assembled Genome of Zalaria obscura JY119.</title>
        <authorList>
            <person name="Vighnesh L."/>
            <person name="Jagadeeshwari U."/>
            <person name="Venkata Ramana C."/>
            <person name="Sasikala C."/>
        </authorList>
    </citation>
    <scope>NUCLEOTIDE SEQUENCE</scope>
    <source>
        <strain evidence="1">JY119</strain>
    </source>
</reference>
<gene>
    <name evidence="1" type="ORF">M8818_007321</name>
</gene>
<keyword evidence="2" id="KW-1185">Reference proteome</keyword>
<protein>
    <submittedName>
        <fullName evidence="1">Uncharacterized protein</fullName>
    </submittedName>
</protein>
<organism evidence="1 2">
    <name type="scientific">Zalaria obscura</name>
    <dbReference type="NCBI Taxonomy" id="2024903"/>
    <lineage>
        <taxon>Eukaryota</taxon>
        <taxon>Fungi</taxon>
        <taxon>Dikarya</taxon>
        <taxon>Ascomycota</taxon>
        <taxon>Pezizomycotina</taxon>
        <taxon>Dothideomycetes</taxon>
        <taxon>Dothideomycetidae</taxon>
        <taxon>Dothideales</taxon>
        <taxon>Zalariaceae</taxon>
        <taxon>Zalaria</taxon>
    </lineage>
</organism>
<evidence type="ECO:0000313" key="2">
    <source>
        <dbReference type="Proteomes" id="UP001320706"/>
    </source>
</evidence>
<sequence>MPTPEMLPFVQAACSDNETATAGVGVDVGDDGVHPADRPRPADRSASPLDAPLSRSLYYLFSEGVYHARVHAAARCMRSEDMYSCTFQAFVASEPRWQFGGSNTSHTLLIAHSVALRFCSCKGRAVARDGVDKSRGLLCAGLTKPFVVDTPATRDH</sequence>
<name>A0ACC3S312_9PEZI</name>